<evidence type="ECO:0000313" key="3">
    <source>
        <dbReference type="Proteomes" id="UP000293638"/>
    </source>
</evidence>
<keyword evidence="1" id="KW-0472">Membrane</keyword>
<name>A0A4Q7NWU7_9ACTN</name>
<comment type="caution">
    <text evidence="2">The sequence shown here is derived from an EMBL/GenBank/DDBJ whole genome shotgun (WGS) entry which is preliminary data.</text>
</comment>
<keyword evidence="1" id="KW-1133">Transmembrane helix</keyword>
<feature type="transmembrane region" description="Helical" evidence="1">
    <location>
        <begin position="192"/>
        <end position="212"/>
    </location>
</feature>
<evidence type="ECO:0000256" key="1">
    <source>
        <dbReference type="SAM" id="Phobius"/>
    </source>
</evidence>
<proteinExistence type="predicted"/>
<sequence length="271" mass="27278">MVVPPPELEEPPVTTTTQIPTTAGVAPRRSRLVALRLLAGAAALVMALTGGHLLATGWGDAADGGVHRLQDLFWGVDEALLLAVPLALQLRRPARHPGAARVALLAVLAQLVGAVAAATIDPFGLVLLAFVVGVVALHPRRREVLRPRVRVDLPLLVLAVPASAGLLAFAVVQVAHHYAAGPGDVLEAKVGWLGAALCCLGLASVVLVSALLSDRTPALLAAAGLAVLGGASVLHPHLPSSLGVLGGSAALVGAAVAASRAYAVGSERPSA</sequence>
<reference evidence="2 3" key="1">
    <citation type="submission" date="2019-02" db="EMBL/GenBank/DDBJ databases">
        <title>Genomic Encyclopedia of Type Strains, Phase IV (KMG-IV): sequencing the most valuable type-strain genomes for metagenomic binning, comparative biology and taxonomic classification.</title>
        <authorList>
            <person name="Goeker M."/>
        </authorList>
    </citation>
    <scope>NUCLEOTIDE SEQUENCE [LARGE SCALE GENOMIC DNA]</scope>
    <source>
        <strain evidence="2 3">DSM 45622</strain>
    </source>
</reference>
<dbReference type="AlphaFoldDB" id="A0A4Q7NWU7"/>
<feature type="transmembrane region" description="Helical" evidence="1">
    <location>
        <begin position="244"/>
        <end position="263"/>
    </location>
</feature>
<dbReference type="Proteomes" id="UP000293638">
    <property type="component" value="Unassembled WGS sequence"/>
</dbReference>
<feature type="transmembrane region" description="Helical" evidence="1">
    <location>
        <begin position="219"/>
        <end position="238"/>
    </location>
</feature>
<keyword evidence="3" id="KW-1185">Reference proteome</keyword>
<organism evidence="2 3">
    <name type="scientific">Motilibacter rhizosphaerae</name>
    <dbReference type="NCBI Taxonomy" id="598652"/>
    <lineage>
        <taxon>Bacteria</taxon>
        <taxon>Bacillati</taxon>
        <taxon>Actinomycetota</taxon>
        <taxon>Actinomycetes</taxon>
        <taxon>Motilibacterales</taxon>
        <taxon>Motilibacteraceae</taxon>
        <taxon>Motilibacter</taxon>
    </lineage>
</organism>
<evidence type="ECO:0000313" key="2">
    <source>
        <dbReference type="EMBL" id="RZS91816.1"/>
    </source>
</evidence>
<feature type="transmembrane region" description="Helical" evidence="1">
    <location>
        <begin position="37"/>
        <end position="59"/>
    </location>
</feature>
<dbReference type="EMBL" id="SGXD01000001">
    <property type="protein sequence ID" value="RZS91816.1"/>
    <property type="molecule type" value="Genomic_DNA"/>
</dbReference>
<gene>
    <name evidence="2" type="ORF">EV189_1068</name>
</gene>
<feature type="transmembrane region" description="Helical" evidence="1">
    <location>
        <begin position="151"/>
        <end position="172"/>
    </location>
</feature>
<protein>
    <submittedName>
        <fullName evidence="2">Uncharacterized protein</fullName>
    </submittedName>
</protein>
<keyword evidence="1" id="KW-0812">Transmembrane</keyword>
<accession>A0A4Q7NWU7</accession>